<sequence length="288" mass="32340">MTAIAGAIRVQGHKFLKAFICRARESKAAAEIEYMSPTSAEVVFPDEFLKEKKGAQHQSYGIHTLKCASQEGILYKEGYCDELDLGVQNWLKSFKGTEARKRDVEQAENEFGHFISRIERTNPLETFALHADKEGLGVLDDILLCLNPVFSLKDVLPKDAVLKLDLPGLGGQNIWAKDASVYLAFLKFVTKESKCNFDDYLSLAAVFHTLDCIYLMAPNGEHMAYGKALSREDERVAESHFNDHRAGSKPLIRQSSGDLQKLIEHLSLFFPGTIKKLLVFRRKGLTQN</sequence>
<gene>
    <name evidence="1" type="ORF">C2S_6308</name>
</gene>
<name>A0A9Q9RHJ7_FUSFU</name>
<dbReference type="AlphaFoldDB" id="A0A9Q9RHJ7"/>
<accession>A0A9Q9RHJ7</accession>
<reference evidence="1" key="1">
    <citation type="submission" date="2019-05" db="EMBL/GenBank/DDBJ databases">
        <authorList>
            <person name="Piombo E."/>
        </authorList>
    </citation>
    <scope>NUCLEOTIDE SEQUENCE</scope>
    <source>
        <strain evidence="1">C2S</strain>
    </source>
</reference>
<evidence type="ECO:0000313" key="2">
    <source>
        <dbReference type="Proteomes" id="UP000760494"/>
    </source>
</evidence>
<comment type="caution">
    <text evidence="1">The sequence shown here is derived from an EMBL/GenBank/DDBJ whole genome shotgun (WGS) entry which is preliminary data.</text>
</comment>
<organism evidence="1 2">
    <name type="scientific">Fusarium fujikuroi</name>
    <name type="common">Bakanae and foot rot disease fungus</name>
    <name type="synonym">Gibberella fujikuroi</name>
    <dbReference type="NCBI Taxonomy" id="5127"/>
    <lineage>
        <taxon>Eukaryota</taxon>
        <taxon>Fungi</taxon>
        <taxon>Dikarya</taxon>
        <taxon>Ascomycota</taxon>
        <taxon>Pezizomycotina</taxon>
        <taxon>Sordariomycetes</taxon>
        <taxon>Hypocreomycetidae</taxon>
        <taxon>Hypocreales</taxon>
        <taxon>Nectriaceae</taxon>
        <taxon>Fusarium</taxon>
        <taxon>Fusarium fujikuroi species complex</taxon>
    </lineage>
</organism>
<protein>
    <submittedName>
        <fullName evidence="1">Uncharacterized protein</fullName>
    </submittedName>
</protein>
<dbReference type="Proteomes" id="UP000760494">
    <property type="component" value="Unassembled WGS sequence"/>
</dbReference>
<proteinExistence type="predicted"/>
<evidence type="ECO:0000313" key="1">
    <source>
        <dbReference type="EMBL" id="VTT66184.1"/>
    </source>
</evidence>
<dbReference type="EMBL" id="CABFJX010000168">
    <property type="protein sequence ID" value="VTT66184.1"/>
    <property type="molecule type" value="Genomic_DNA"/>
</dbReference>